<dbReference type="Pfam" id="PF14529">
    <property type="entry name" value="Exo_endo_phos_2"/>
    <property type="match status" value="1"/>
</dbReference>
<dbReference type="GO" id="GO:0003676">
    <property type="term" value="F:nucleic acid binding"/>
    <property type="evidence" value="ECO:0007669"/>
    <property type="project" value="InterPro"/>
</dbReference>
<dbReference type="SUPFAM" id="SSF56219">
    <property type="entry name" value="DNase I-like"/>
    <property type="match status" value="1"/>
</dbReference>
<dbReference type="GO" id="GO:0003824">
    <property type="term" value="F:catalytic activity"/>
    <property type="evidence" value="ECO:0007669"/>
    <property type="project" value="InterPro"/>
</dbReference>
<feature type="non-terminal residue" evidence="3">
    <location>
        <position position="841"/>
    </location>
</feature>
<evidence type="ECO:0000313" key="4">
    <source>
        <dbReference type="Proteomes" id="UP000668214"/>
    </source>
</evidence>
<dbReference type="AlphaFoldDB" id="A0A836F576"/>
<dbReference type="Pfam" id="PF00098">
    <property type="entry name" value="zf-CCHC"/>
    <property type="match status" value="1"/>
</dbReference>
<reference evidence="3" key="1">
    <citation type="submission" date="2020-02" db="EMBL/GenBank/DDBJ databases">
        <title>Relaxed selection underlies rapid genomic changes in the transitions from sociality to social parasitism in ants.</title>
        <authorList>
            <person name="Bi X."/>
        </authorList>
    </citation>
    <scope>NUCLEOTIDE SEQUENCE</scope>
    <source>
        <strain evidence="3">BGI-DK2014c</strain>
        <tissue evidence="3">Whole body</tissue>
    </source>
</reference>
<evidence type="ECO:0000313" key="3">
    <source>
        <dbReference type="EMBL" id="KAG5318035.1"/>
    </source>
</evidence>
<feature type="non-terminal residue" evidence="3">
    <location>
        <position position="1"/>
    </location>
</feature>
<dbReference type="PANTHER" id="PTHR46060:SF1">
    <property type="entry name" value="MARINER MOS1 TRANSPOSASE-LIKE PROTEIN"/>
    <property type="match status" value="1"/>
</dbReference>
<dbReference type="InterPro" id="IPR005135">
    <property type="entry name" value="Endo/exonuclease/phosphatase"/>
</dbReference>
<accession>A0A836F576</accession>
<keyword evidence="1" id="KW-0479">Metal-binding</keyword>
<dbReference type="PANTHER" id="PTHR46060">
    <property type="entry name" value="MARINER MOS1 TRANSPOSASE-LIKE PROTEIN"/>
    <property type="match status" value="1"/>
</dbReference>
<dbReference type="SUPFAM" id="SSF57756">
    <property type="entry name" value="Retrovirus zinc finger-like domains"/>
    <property type="match status" value="1"/>
</dbReference>
<evidence type="ECO:0000259" key="2">
    <source>
        <dbReference type="PROSITE" id="PS50158"/>
    </source>
</evidence>
<proteinExistence type="predicted"/>
<name>A0A836F576_9HYME</name>
<evidence type="ECO:0000256" key="1">
    <source>
        <dbReference type="PROSITE-ProRule" id="PRU00047"/>
    </source>
</evidence>
<keyword evidence="4" id="KW-1185">Reference proteome</keyword>
<dbReference type="GO" id="GO:0008270">
    <property type="term" value="F:zinc ion binding"/>
    <property type="evidence" value="ECO:0007669"/>
    <property type="project" value="UniProtKB-KW"/>
</dbReference>
<dbReference type="SMART" id="SM00343">
    <property type="entry name" value="ZnF_C2HC"/>
    <property type="match status" value="2"/>
</dbReference>
<dbReference type="PROSITE" id="PS50158">
    <property type="entry name" value="ZF_CCHC"/>
    <property type="match status" value="2"/>
</dbReference>
<keyword evidence="1" id="KW-0862">Zinc</keyword>
<dbReference type="Gene3D" id="3.30.420.10">
    <property type="entry name" value="Ribonuclease H-like superfamily/Ribonuclease H"/>
    <property type="match status" value="1"/>
</dbReference>
<dbReference type="InterPro" id="IPR052709">
    <property type="entry name" value="Transposase-MT_Hybrid"/>
</dbReference>
<dbReference type="CDD" id="cd09077">
    <property type="entry name" value="R1-I-EN"/>
    <property type="match status" value="1"/>
</dbReference>
<dbReference type="InterPro" id="IPR036875">
    <property type="entry name" value="Znf_CCHC_sf"/>
</dbReference>
<feature type="domain" description="CCHC-type" evidence="2">
    <location>
        <begin position="179"/>
        <end position="192"/>
    </location>
</feature>
<dbReference type="EMBL" id="JAANIA010002033">
    <property type="protein sequence ID" value="KAG5318035.1"/>
    <property type="molecule type" value="Genomic_DNA"/>
</dbReference>
<dbReference type="Proteomes" id="UP000668214">
    <property type="component" value="Unassembled WGS sequence"/>
</dbReference>
<organism evidence="3 4">
    <name type="scientific">Pseudoatta argentina</name>
    <dbReference type="NCBI Taxonomy" id="621737"/>
    <lineage>
        <taxon>Eukaryota</taxon>
        <taxon>Metazoa</taxon>
        <taxon>Ecdysozoa</taxon>
        <taxon>Arthropoda</taxon>
        <taxon>Hexapoda</taxon>
        <taxon>Insecta</taxon>
        <taxon>Pterygota</taxon>
        <taxon>Neoptera</taxon>
        <taxon>Endopterygota</taxon>
        <taxon>Hymenoptera</taxon>
        <taxon>Apocrita</taxon>
        <taxon>Aculeata</taxon>
        <taxon>Formicoidea</taxon>
        <taxon>Formicidae</taxon>
        <taxon>Myrmicinae</taxon>
        <taxon>Pseudoatta</taxon>
    </lineage>
</organism>
<sequence length="841" mass="94147">MSYAEILRTARERIDVEKIGIKEIRPRKARTGAFLLEIPGPAGAAQADSLATKLREVLADKDGVRISRPVKTAEIRIRDIEDSVSQQEVASVVAKEGGCNADDIKVGPIKRAPNGLGTVWAKCPLVAAIKVARLRKIRMGWTSTRIELLPDRPLQCYRCLEKGHVRAECRSEIDRTLSCYRCGSHGHRAIECDGSVNCPLCADAGLPSSHRIGGKATTIPRISRNEERMERPGRMTMPNRLLQANLNHARVAQDLILQTMAERDCGLAVISEPYRVPVNHPHWMGDKLGSVAITWRQTRESLPCTPIEAGEGYVAVKWGDMRIIGTYISPSFDVSRFEERLELLEACLGRLAGGPIILAGDFNAKSPLWGPARIDVKGRLLEEWATAVGLCCLNQGGANTLTHSDHLYIEIAKRAQTRPQRWSLKQLDEDILEAAVLAGLWTTTGAEKDLDGRAAETQSMLVRACDMAMPRATQRPKKAMYWWSDSIATLRHAAMRARRRMKRARRGQSDPEEIEAREARINANEAVNSVVQEIQALDLRVAPQKSEAIFFHGGKRGRLPKIELAVAGVSIPVKTSIKYLGLVIDSRWNFQEHFRQLTPRLERMAMSLSGLLPNVGGPGGKVRGLFNNVVQSMVLYAAPVWAEEARKGKVIQRILHASQRRLATRMIRAYRTISFAAATTLAGVPPLELVADMHAEVFDSVREVRSRERITQVPAKEINLIKHRARLKLINSWREWLTKSGHTGVDIVNAIRPRLQEWVDARGGISFHVAQISPDIAPSDFHLFRSMAHGLADRRFHSYEEAQKWIDSWIASKDMSFFRRGIHVLPERWEKVVSSDGQYFK</sequence>
<dbReference type="InterPro" id="IPR036691">
    <property type="entry name" value="Endo/exonu/phosph_ase_sf"/>
</dbReference>
<comment type="caution">
    <text evidence="3">The sequence shown here is derived from an EMBL/GenBank/DDBJ whole genome shotgun (WGS) entry which is preliminary data.</text>
</comment>
<protein>
    <submittedName>
        <fullName evidence="3">MOS1T transposase</fullName>
    </submittedName>
</protein>
<keyword evidence="1" id="KW-0863">Zinc-finger</keyword>
<dbReference type="Gene3D" id="3.60.10.10">
    <property type="entry name" value="Endonuclease/exonuclease/phosphatase"/>
    <property type="match status" value="1"/>
</dbReference>
<gene>
    <name evidence="3" type="ORF">G6Z78_0002271</name>
</gene>
<dbReference type="InterPro" id="IPR036397">
    <property type="entry name" value="RNaseH_sf"/>
</dbReference>
<feature type="domain" description="CCHC-type" evidence="2">
    <location>
        <begin position="156"/>
        <end position="171"/>
    </location>
</feature>
<dbReference type="InterPro" id="IPR001878">
    <property type="entry name" value="Znf_CCHC"/>
</dbReference>
<dbReference type="Gene3D" id="4.10.60.10">
    <property type="entry name" value="Zinc finger, CCHC-type"/>
    <property type="match status" value="1"/>
</dbReference>